<dbReference type="RefSeq" id="WP_000360554.1">
    <property type="nucleotide sequence ID" value="NZ_CACRXQ010000017.1"/>
</dbReference>
<gene>
    <name evidence="2" type="ORF">ABUW_0760</name>
    <name evidence="3" type="ORF">EA686_11660</name>
</gene>
<dbReference type="PATRIC" id="fig|470.1345.peg.725"/>
<accession>A0A0D5YF68</accession>
<keyword evidence="1" id="KW-0175">Coiled coil</keyword>
<dbReference type="EMBL" id="CP008706">
    <property type="protein sequence ID" value="AKA30523.1"/>
    <property type="molecule type" value="Genomic_DNA"/>
</dbReference>
<evidence type="ECO:0000313" key="4">
    <source>
        <dbReference type="Proteomes" id="UP000032746"/>
    </source>
</evidence>
<name>A0A0D5YF68_ACIBA</name>
<protein>
    <submittedName>
        <fullName evidence="2">Uncharacterized protein</fullName>
    </submittedName>
</protein>
<dbReference type="Proteomes" id="UP000280073">
    <property type="component" value="Unassembled WGS sequence"/>
</dbReference>
<feature type="coiled-coil region" evidence="1">
    <location>
        <begin position="73"/>
        <end position="107"/>
    </location>
</feature>
<organism evidence="2 4">
    <name type="scientific">Acinetobacter baumannii</name>
    <dbReference type="NCBI Taxonomy" id="470"/>
    <lineage>
        <taxon>Bacteria</taxon>
        <taxon>Pseudomonadati</taxon>
        <taxon>Pseudomonadota</taxon>
        <taxon>Gammaproteobacteria</taxon>
        <taxon>Moraxellales</taxon>
        <taxon>Moraxellaceae</taxon>
        <taxon>Acinetobacter</taxon>
        <taxon>Acinetobacter calcoaceticus/baumannii complex</taxon>
    </lineage>
</organism>
<evidence type="ECO:0000313" key="2">
    <source>
        <dbReference type="EMBL" id="AKA30523.1"/>
    </source>
</evidence>
<reference evidence="3 5" key="3">
    <citation type="submission" date="2018-10" db="EMBL/GenBank/DDBJ databases">
        <title>GWAS and RNA-Seq identify cryptic mechanisms of antimicrobial resistance in Acinetobacter baumannii.</title>
        <authorList>
            <person name="Sahl J.W."/>
        </authorList>
    </citation>
    <scope>NUCLEOTIDE SEQUENCE [LARGE SCALE GENOMIC DNA]</scope>
    <source>
        <strain evidence="3 5">TG28175</strain>
    </source>
</reference>
<proteinExistence type="predicted"/>
<evidence type="ECO:0000313" key="3">
    <source>
        <dbReference type="EMBL" id="RSR56634.1"/>
    </source>
</evidence>
<reference evidence="2 4" key="1">
    <citation type="journal article" date="2015" name="J. Bacteriol.">
        <title>Resources for Genetic and Genomic Analysis of Emerging Pathogen Acinetobacter baumannii.</title>
        <authorList>
            <person name="Gallagher L.A."/>
            <person name="Ramage E."/>
            <person name="Weiss E.J."/>
            <person name="Radey M."/>
            <person name="Hayden H.S."/>
            <person name="Held K.G."/>
            <person name="Huse H.K."/>
            <person name="Zurawski D.V."/>
            <person name="Brittnacher M.J."/>
            <person name="Manoil C."/>
        </authorList>
    </citation>
    <scope>NUCLEOTIDE SEQUENCE [LARGE SCALE GENOMIC DNA]</scope>
    <source>
        <strain evidence="2 4">AB5075-UW</strain>
    </source>
</reference>
<dbReference type="AlphaFoldDB" id="A0A0D5YF68"/>
<dbReference type="InterPro" id="IPR024064">
    <property type="entry name" value="FdhE-like_sf"/>
</dbReference>
<reference evidence="4" key="2">
    <citation type="submission" date="2015-03" db="EMBL/GenBank/DDBJ databases">
        <authorList>
            <person name="Gallagher L.A."/>
            <person name="Hayden H.S."/>
            <person name="Weiss E.J."/>
            <person name="Hager K.R."/>
            <person name="Ramage E."/>
            <person name="Radey M.R."/>
            <person name="Bydalek R."/>
            <person name="Manoil C."/>
            <person name="Miller S.I."/>
            <person name="Brittnacher M.J."/>
        </authorList>
    </citation>
    <scope>NUCLEOTIDE SEQUENCE [LARGE SCALE GENOMIC DNA]</scope>
    <source>
        <strain evidence="4">AB5075-UW</strain>
    </source>
</reference>
<evidence type="ECO:0000313" key="5">
    <source>
        <dbReference type="Proteomes" id="UP000280073"/>
    </source>
</evidence>
<sequence length="185" mass="20753">MDKPMTFIEWCSSNGKIPYSLGLEGAYEAGQQSMQAKVEGLQDDISLILASHKRMSVGLLQQQKVISEHEKRRLQLATEKRVLIKERDELQKRVQFLEQELGAWKGKSIAAMVNGMCKQCGKEPLQAIVSDKDGYALLHCFGCGANKYELIGEQALKGDQYDEHRKKAEEATSKGASLTNHRIEL</sequence>
<evidence type="ECO:0000256" key="1">
    <source>
        <dbReference type="SAM" id="Coils"/>
    </source>
</evidence>
<dbReference type="EMBL" id="RFDI01000573">
    <property type="protein sequence ID" value="RSR56634.1"/>
    <property type="molecule type" value="Genomic_DNA"/>
</dbReference>
<dbReference type="Proteomes" id="UP000032746">
    <property type="component" value="Chromosome"/>
</dbReference>
<dbReference type="SUPFAM" id="SSF144020">
    <property type="entry name" value="FdhE-like"/>
    <property type="match status" value="1"/>
</dbReference>